<evidence type="ECO:0008006" key="4">
    <source>
        <dbReference type="Google" id="ProtNLM"/>
    </source>
</evidence>
<dbReference type="EMBL" id="JAVRHT010000005">
    <property type="protein sequence ID" value="MDT0630834.1"/>
    <property type="molecule type" value="Genomic_DNA"/>
</dbReference>
<gene>
    <name evidence="2" type="ORF">RM540_03660</name>
</gene>
<name>A0ABU3BNH0_9BACT</name>
<dbReference type="RefSeq" id="WP_311662170.1">
    <property type="nucleotide sequence ID" value="NZ_JAVRHT010000005.1"/>
</dbReference>
<keyword evidence="1" id="KW-0472">Membrane</keyword>
<dbReference type="SUPFAM" id="SSF81324">
    <property type="entry name" value="Voltage-gated potassium channels"/>
    <property type="match status" value="1"/>
</dbReference>
<keyword evidence="1" id="KW-0812">Transmembrane</keyword>
<feature type="transmembrane region" description="Helical" evidence="1">
    <location>
        <begin position="131"/>
        <end position="152"/>
    </location>
</feature>
<evidence type="ECO:0000313" key="2">
    <source>
        <dbReference type="EMBL" id="MDT0630834.1"/>
    </source>
</evidence>
<evidence type="ECO:0000313" key="3">
    <source>
        <dbReference type="Proteomes" id="UP001267426"/>
    </source>
</evidence>
<protein>
    <recommendedName>
        <fullName evidence="4">Ion channel</fullName>
    </recommendedName>
</protein>
<feature type="transmembrane region" description="Helical" evidence="1">
    <location>
        <begin position="106"/>
        <end position="125"/>
    </location>
</feature>
<proteinExistence type="predicted"/>
<organism evidence="2 3">
    <name type="scientific">Rubrivirga litoralis</name>
    <dbReference type="NCBI Taxonomy" id="3075598"/>
    <lineage>
        <taxon>Bacteria</taxon>
        <taxon>Pseudomonadati</taxon>
        <taxon>Rhodothermota</taxon>
        <taxon>Rhodothermia</taxon>
        <taxon>Rhodothermales</taxon>
        <taxon>Rubricoccaceae</taxon>
        <taxon>Rubrivirga</taxon>
    </lineage>
</organism>
<evidence type="ECO:0000256" key="1">
    <source>
        <dbReference type="SAM" id="Phobius"/>
    </source>
</evidence>
<reference evidence="2 3" key="1">
    <citation type="submission" date="2023-09" db="EMBL/GenBank/DDBJ databases">
        <authorList>
            <person name="Rey-Velasco X."/>
        </authorList>
    </citation>
    <scope>NUCLEOTIDE SEQUENCE [LARGE SCALE GENOMIC DNA]</scope>
    <source>
        <strain evidence="2 3">F394</strain>
    </source>
</reference>
<dbReference type="Proteomes" id="UP001267426">
    <property type="component" value="Unassembled WGS sequence"/>
</dbReference>
<sequence>MNGLVLAAGVALVAVIWADALVTALSQRGGGPVTSRVAHGLWRLSLAAMPTGTRSRAVELIGPTVVAAIVLAWLLGLWAGWLLVFSADPAVVVDADSRAPVDLGTRIYFVGFVLWTLGTGTYVPVGDEWEVLTAVASLQGFALITLGVTYLLQVLQAVTAERQLAGVVDDLGGTPDGIVRQNWSGSGFDALSSYVPSLVQMIEHHGRRHQAYPGLRYFRSAERRVALAPSMAALSEALLLLESGVAPDAAPPPPTLRPLRRALDGFVASLGHTAVEPSAADPPLPDLAALAEAGVPTAPPAAFAAGAGWASHRRRALWGLVEASGWRWDDVVGEAAARP</sequence>
<feature type="transmembrane region" description="Helical" evidence="1">
    <location>
        <begin position="60"/>
        <end position="85"/>
    </location>
</feature>
<keyword evidence="1" id="KW-1133">Transmembrane helix</keyword>
<comment type="caution">
    <text evidence="2">The sequence shown here is derived from an EMBL/GenBank/DDBJ whole genome shotgun (WGS) entry which is preliminary data.</text>
</comment>
<accession>A0ABU3BNH0</accession>
<keyword evidence="3" id="KW-1185">Reference proteome</keyword>